<comment type="caution">
    <text evidence="5">The sequence shown here is derived from an EMBL/GenBank/DDBJ whole genome shotgun (WGS) entry which is preliminary data.</text>
</comment>
<keyword evidence="2" id="KW-0677">Repeat</keyword>
<keyword evidence="1" id="KW-0732">Signal</keyword>
<evidence type="ECO:0000259" key="4">
    <source>
        <dbReference type="Pfam" id="PF03160"/>
    </source>
</evidence>
<dbReference type="AlphaFoldDB" id="A0AA35X373"/>
<feature type="domain" description="Calx-beta" evidence="4">
    <location>
        <begin position="2"/>
        <end position="102"/>
    </location>
</feature>
<sequence length="222" mass="24035">MIGFNQARYAVIEGDYNVCVIVWHGRLANSLTVHINVLPTSTATEGEDFELSDPAEIVIPAKMTRGCLAVTILQSEVAEGEEEIRLAIDSTAVNATIITAETIIIVIAPDEVVVVGFRDTSLTASEGETVRFAFQKVGLFDSDIKLLLSGEGLSIGVSYNGAIRVINIFFSYTAPDNDVALEDDVTIIITFNLKTISPRIMMSNTALSIVVQDNDGEFITFL</sequence>
<evidence type="ECO:0000256" key="1">
    <source>
        <dbReference type="ARBA" id="ARBA00022729"/>
    </source>
</evidence>
<dbReference type="GO" id="GO:0016020">
    <property type="term" value="C:membrane"/>
    <property type="evidence" value="ECO:0007669"/>
    <property type="project" value="InterPro"/>
</dbReference>
<evidence type="ECO:0000313" key="5">
    <source>
        <dbReference type="EMBL" id="CAI8036400.1"/>
    </source>
</evidence>
<dbReference type="GO" id="GO:0007154">
    <property type="term" value="P:cell communication"/>
    <property type="evidence" value="ECO:0007669"/>
    <property type="project" value="InterPro"/>
</dbReference>
<gene>
    <name evidence="5" type="ORF">GBAR_LOCUS20387</name>
</gene>
<organism evidence="5 6">
    <name type="scientific">Geodia barretti</name>
    <name type="common">Barrett's horny sponge</name>
    <dbReference type="NCBI Taxonomy" id="519541"/>
    <lineage>
        <taxon>Eukaryota</taxon>
        <taxon>Metazoa</taxon>
        <taxon>Porifera</taxon>
        <taxon>Demospongiae</taxon>
        <taxon>Heteroscleromorpha</taxon>
        <taxon>Tetractinellida</taxon>
        <taxon>Astrophorina</taxon>
        <taxon>Geodiidae</taxon>
        <taxon>Geodia</taxon>
    </lineage>
</organism>
<name>A0AA35X373_GEOBA</name>
<dbReference type="SUPFAM" id="SSF141072">
    <property type="entry name" value="CalX-like"/>
    <property type="match status" value="1"/>
</dbReference>
<keyword evidence="3" id="KW-0106">Calcium</keyword>
<proteinExistence type="predicted"/>
<dbReference type="EMBL" id="CASHTH010002867">
    <property type="protein sequence ID" value="CAI8036400.1"/>
    <property type="molecule type" value="Genomic_DNA"/>
</dbReference>
<evidence type="ECO:0000256" key="2">
    <source>
        <dbReference type="ARBA" id="ARBA00022737"/>
    </source>
</evidence>
<reference evidence="5" key="1">
    <citation type="submission" date="2023-03" db="EMBL/GenBank/DDBJ databases">
        <authorList>
            <person name="Steffen K."/>
            <person name="Cardenas P."/>
        </authorList>
    </citation>
    <scope>NUCLEOTIDE SEQUENCE</scope>
</reference>
<evidence type="ECO:0000313" key="6">
    <source>
        <dbReference type="Proteomes" id="UP001174909"/>
    </source>
</evidence>
<dbReference type="Pfam" id="PF03160">
    <property type="entry name" value="Calx-beta"/>
    <property type="match status" value="1"/>
</dbReference>
<dbReference type="Gene3D" id="2.60.40.2030">
    <property type="match status" value="1"/>
</dbReference>
<dbReference type="InterPro" id="IPR038081">
    <property type="entry name" value="CalX-like_sf"/>
</dbReference>
<accession>A0AA35X373</accession>
<keyword evidence="6" id="KW-1185">Reference proteome</keyword>
<protein>
    <recommendedName>
        <fullName evidence="4">Calx-beta domain-containing protein</fullName>
    </recommendedName>
</protein>
<evidence type="ECO:0000256" key="3">
    <source>
        <dbReference type="ARBA" id="ARBA00022837"/>
    </source>
</evidence>
<dbReference type="InterPro" id="IPR003644">
    <property type="entry name" value="Calx_beta"/>
</dbReference>
<dbReference type="Proteomes" id="UP001174909">
    <property type="component" value="Unassembled WGS sequence"/>
</dbReference>